<sequence length="350" mass="39800">MMVRSQPGDLTMHGRAHLVAGAVDAPTEHDPVREEYDCCVEEEYDDCSSTMRTEDEDTAESDCDCESLLEDDDEMTERVDSSMDLEGQERQWALAIKAAVEASSELDNLTDMEYGQHAIIAQGNLAKALKRIEGLQWCRKEFGIDNTADQGYYFLEETSKLHMGSLLTIDTCPITGEGILGWDLGACFPQVAFECHPNDTVMERNWKIHAGGCYYVLHAVQPSFAAIREGTFCLVDGHNMSWGNISMMYQRRLHDEVWTHYPFKVKKIMEYNTNSIAAAFWSLMKPLIPKCIRNVMELGCQVEFVDSKAAPRTLRELYLQPSVEESTFHMLKRAHQLLTLRARNEASFRL</sequence>
<dbReference type="Proteomes" id="UP001153069">
    <property type="component" value="Unassembled WGS sequence"/>
</dbReference>
<name>A0A9N8HYE3_9STRA</name>
<gene>
    <name evidence="1" type="ORF">SEMRO_3991_G352370.1</name>
</gene>
<dbReference type="OrthoDB" id="197703at2759"/>
<keyword evidence="2" id="KW-1185">Reference proteome</keyword>
<dbReference type="InterPro" id="IPR036865">
    <property type="entry name" value="CRAL-TRIO_dom_sf"/>
</dbReference>
<accession>A0A9N8HYE3</accession>
<evidence type="ECO:0008006" key="3">
    <source>
        <dbReference type="Google" id="ProtNLM"/>
    </source>
</evidence>
<dbReference type="EMBL" id="CAICTM010003989">
    <property type="protein sequence ID" value="CAB9531788.1"/>
    <property type="molecule type" value="Genomic_DNA"/>
</dbReference>
<proteinExistence type="predicted"/>
<dbReference type="Gene3D" id="3.40.525.10">
    <property type="entry name" value="CRAL-TRIO lipid binding domain"/>
    <property type="match status" value="1"/>
</dbReference>
<protein>
    <recommendedName>
        <fullName evidence="3">CRAL-TRIO domain-containing protein</fullName>
    </recommendedName>
</protein>
<reference evidence="1" key="1">
    <citation type="submission" date="2020-06" db="EMBL/GenBank/DDBJ databases">
        <authorList>
            <consortium name="Plant Systems Biology data submission"/>
        </authorList>
    </citation>
    <scope>NUCLEOTIDE SEQUENCE</scope>
    <source>
        <strain evidence="1">D6</strain>
    </source>
</reference>
<dbReference type="SUPFAM" id="SSF52087">
    <property type="entry name" value="CRAL/TRIO domain"/>
    <property type="match status" value="1"/>
</dbReference>
<dbReference type="AlphaFoldDB" id="A0A9N8HYE3"/>
<evidence type="ECO:0000313" key="2">
    <source>
        <dbReference type="Proteomes" id="UP001153069"/>
    </source>
</evidence>
<organism evidence="1 2">
    <name type="scientific">Seminavis robusta</name>
    <dbReference type="NCBI Taxonomy" id="568900"/>
    <lineage>
        <taxon>Eukaryota</taxon>
        <taxon>Sar</taxon>
        <taxon>Stramenopiles</taxon>
        <taxon>Ochrophyta</taxon>
        <taxon>Bacillariophyta</taxon>
        <taxon>Bacillariophyceae</taxon>
        <taxon>Bacillariophycidae</taxon>
        <taxon>Naviculales</taxon>
        <taxon>Naviculaceae</taxon>
        <taxon>Seminavis</taxon>
    </lineage>
</organism>
<comment type="caution">
    <text evidence="1">The sequence shown here is derived from an EMBL/GenBank/DDBJ whole genome shotgun (WGS) entry which is preliminary data.</text>
</comment>
<evidence type="ECO:0000313" key="1">
    <source>
        <dbReference type="EMBL" id="CAB9531788.1"/>
    </source>
</evidence>